<organism evidence="2 3">
    <name type="scientific">Gordonia malaquae NBRC 108250</name>
    <dbReference type="NCBI Taxonomy" id="1223542"/>
    <lineage>
        <taxon>Bacteria</taxon>
        <taxon>Bacillati</taxon>
        <taxon>Actinomycetota</taxon>
        <taxon>Actinomycetes</taxon>
        <taxon>Mycobacteriales</taxon>
        <taxon>Gordoniaceae</taxon>
        <taxon>Gordonia</taxon>
    </lineage>
</organism>
<evidence type="ECO:0000256" key="1">
    <source>
        <dbReference type="ARBA" id="ARBA00005254"/>
    </source>
</evidence>
<reference evidence="2 3" key="1">
    <citation type="submission" date="2013-02" db="EMBL/GenBank/DDBJ databases">
        <title>Whole genome shotgun sequence of Gordonia malaquae NBRC 108250.</title>
        <authorList>
            <person name="Yoshida I."/>
            <person name="Hosoyama A."/>
            <person name="Tsuchikane K."/>
            <person name="Ando Y."/>
            <person name="Baba S."/>
            <person name="Ohji S."/>
            <person name="Hamada M."/>
            <person name="Tamura T."/>
            <person name="Yamazoe A."/>
            <person name="Yamazaki S."/>
            <person name="Fujita N."/>
        </authorList>
    </citation>
    <scope>NUCLEOTIDE SEQUENCE [LARGE SCALE GENOMIC DNA]</scope>
    <source>
        <strain evidence="2 3">NBRC 108250</strain>
    </source>
</reference>
<dbReference type="STRING" id="410332.SAMN04488550_2363"/>
<dbReference type="AlphaFoldDB" id="M3UGH6"/>
<dbReference type="InterPro" id="IPR051053">
    <property type="entry name" value="ECH/Chromodomain_protein"/>
</dbReference>
<dbReference type="PANTHER" id="PTHR43684">
    <property type="match status" value="1"/>
</dbReference>
<dbReference type="InterPro" id="IPR001753">
    <property type="entry name" value="Enoyl-CoA_hydra/iso"/>
</dbReference>
<accession>M3UGH6</accession>
<dbReference type="InterPro" id="IPR029045">
    <property type="entry name" value="ClpP/crotonase-like_dom_sf"/>
</dbReference>
<dbReference type="EMBL" id="BAOP01000003">
    <property type="protein sequence ID" value="GAC78380.1"/>
    <property type="molecule type" value="Genomic_DNA"/>
</dbReference>
<dbReference type="RefSeq" id="WP_008376352.1">
    <property type="nucleotide sequence ID" value="NZ_BAOP01000003.1"/>
</dbReference>
<dbReference type="OrthoDB" id="9777711at2"/>
<evidence type="ECO:0000313" key="2">
    <source>
        <dbReference type="EMBL" id="GAC78380.1"/>
    </source>
</evidence>
<dbReference type="Proteomes" id="UP000035009">
    <property type="component" value="Unassembled WGS sequence"/>
</dbReference>
<protein>
    <submittedName>
        <fullName evidence="2">Putative enoyl-CoA hydratase</fullName>
    </submittedName>
</protein>
<dbReference type="eggNOG" id="COG1024">
    <property type="taxonomic scope" value="Bacteria"/>
</dbReference>
<dbReference type="GO" id="GO:0003824">
    <property type="term" value="F:catalytic activity"/>
    <property type="evidence" value="ECO:0007669"/>
    <property type="project" value="UniProtKB-ARBA"/>
</dbReference>
<dbReference type="Pfam" id="PF00378">
    <property type="entry name" value="ECH_1"/>
    <property type="match status" value="2"/>
</dbReference>
<evidence type="ECO:0000313" key="3">
    <source>
        <dbReference type="Proteomes" id="UP000035009"/>
    </source>
</evidence>
<dbReference type="PANTHER" id="PTHR43684:SF4">
    <property type="entry name" value="ENOYL-COA HYDRATASE_ISOMERASE FAMILY PROTEIN (AFU_ORTHOLOGUE AFUA_1G01890)"/>
    <property type="match status" value="1"/>
</dbReference>
<proteinExistence type="inferred from homology"/>
<comment type="caution">
    <text evidence="2">The sequence shown here is derived from an EMBL/GenBank/DDBJ whole genome shotgun (WGS) entry which is preliminary data.</text>
</comment>
<dbReference type="SUPFAM" id="SSF52096">
    <property type="entry name" value="ClpP/crotonase"/>
    <property type="match status" value="1"/>
</dbReference>
<gene>
    <name evidence="2" type="ORF">GM1_003_01180</name>
</gene>
<dbReference type="CDD" id="cd06558">
    <property type="entry name" value="crotonase-like"/>
    <property type="match status" value="1"/>
</dbReference>
<dbReference type="Gene3D" id="3.90.226.10">
    <property type="entry name" value="2-enoyl-CoA Hydratase, Chain A, domain 1"/>
    <property type="match status" value="1"/>
</dbReference>
<comment type="similarity">
    <text evidence="1">Belongs to the enoyl-CoA hydratase/isomerase family.</text>
</comment>
<dbReference type="NCBIfam" id="NF006109">
    <property type="entry name" value="PRK08260.1"/>
    <property type="match status" value="1"/>
</dbReference>
<sequence>MTDRSHVDYRVEDGIAFVTLDRPGRLNAFDDQMEQELVEVFDRSDADDDVKVVILTGAGRAFCAGADLVAADDPRDSFRDWRSATDIPDGLIFDSPGDGLPLRRDGGGRVVMRIFESIKPIISAINGHAVGVGSTMTLPTDIRIASDTAKFAFPFTRRAFVPESCSSWFLPRVVGPQQALEWMLTGRTFDAAEALAGGLVRSVHPADEVLDVARRLAREIADNTSAVSVSLSRAMLWRMMTAAHPMQAHQLETLAFNIRGVSEDAQEGIEAFLEKRTPEFRDAVSDAGIDRILRGWEQPEFVPPN</sequence>
<name>M3UGH6_GORML</name>
<keyword evidence="3" id="KW-1185">Reference proteome</keyword>